<evidence type="ECO:0000313" key="2">
    <source>
        <dbReference type="EMBL" id="AIT41421.1"/>
    </source>
</evidence>
<name>A0A097GZU9_9HYPH</name>
<keyword evidence="1" id="KW-0812">Transmembrane</keyword>
<feature type="transmembrane region" description="Helical" evidence="1">
    <location>
        <begin position="156"/>
        <end position="173"/>
    </location>
</feature>
<sequence>MPLTATVAVSGVMLLLSYVWAYWHYYYASKSKLHNVLYNLTGGEWPPQRAKPTGKLAATFYKTAITLLMNSMLNNNRNKNLKPQMALTLLLLLTQIIELLSNKPLKRMALIYYTCANSVLVLLVLFTTIGLIINLFQVALNSKSIQSEYIDALHYWYWKSFVVAWNIINGLMFK</sequence>
<reference evidence="2" key="1">
    <citation type="journal article" date="2014" name="Cell">
        <title>Sympatric speciation in a bacterial endosymbiont results in two genomes with the functionality of one.</title>
        <authorList>
            <person name="Van Leuven J.T."/>
            <person name="Meister R.C."/>
            <person name="Simon C."/>
            <person name="McCutcheon J.P."/>
        </authorList>
    </citation>
    <scope>NUCLEOTIDE SEQUENCE</scope>
    <source>
        <strain evidence="2">TETAUR1a</strain>
    </source>
</reference>
<evidence type="ECO:0000256" key="1">
    <source>
        <dbReference type="SAM" id="Phobius"/>
    </source>
</evidence>
<feature type="transmembrane region" description="Helical" evidence="1">
    <location>
        <begin position="112"/>
        <end position="136"/>
    </location>
</feature>
<keyword evidence="1" id="KW-1133">Transmembrane helix</keyword>
<keyword evidence="1" id="KW-0472">Membrane</keyword>
<gene>
    <name evidence="2" type="ORF">HCTETAUR1_015</name>
</gene>
<proteinExistence type="predicted"/>
<dbReference type="AlphaFoldDB" id="A0A097GZU9"/>
<protein>
    <submittedName>
        <fullName evidence="2">Uncharacterized protein</fullName>
    </submittedName>
</protein>
<accession>A0A097GZU9</accession>
<dbReference type="EMBL" id="KJ939343">
    <property type="protein sequence ID" value="AIT41421.1"/>
    <property type="molecule type" value="Genomic_DNA"/>
</dbReference>
<organism evidence="2">
    <name type="scientific">Candidatus Hodgkinia cicadicola</name>
    <dbReference type="NCBI Taxonomy" id="573658"/>
    <lineage>
        <taxon>Bacteria</taxon>
        <taxon>Pseudomonadati</taxon>
        <taxon>Pseudomonadota</taxon>
        <taxon>Alphaproteobacteria</taxon>
        <taxon>Hyphomicrobiales</taxon>
        <taxon>Candidatus Hodgkinia</taxon>
    </lineage>
</organism>